<protein>
    <submittedName>
        <fullName evidence="6">LamG domain-containing protein</fullName>
    </submittedName>
</protein>
<dbReference type="EMBL" id="JAVREZ010000015">
    <property type="protein sequence ID" value="MDT0485329.1"/>
    <property type="molecule type" value="Genomic_DNA"/>
</dbReference>
<dbReference type="Gene3D" id="2.60.120.200">
    <property type="match status" value="2"/>
</dbReference>
<evidence type="ECO:0000313" key="6">
    <source>
        <dbReference type="EMBL" id="MDT0485329.1"/>
    </source>
</evidence>
<feature type="compositionally biased region" description="Acidic residues" evidence="3">
    <location>
        <begin position="1123"/>
        <end position="1136"/>
    </location>
</feature>
<dbReference type="RefSeq" id="WP_311718111.1">
    <property type="nucleotide sequence ID" value="NZ_JAVREZ010000015.1"/>
</dbReference>
<organism evidence="6 7">
    <name type="scientific">Streptomyces doebereineriae</name>
    <dbReference type="NCBI Taxonomy" id="3075528"/>
    <lineage>
        <taxon>Bacteria</taxon>
        <taxon>Bacillati</taxon>
        <taxon>Actinomycetota</taxon>
        <taxon>Actinomycetes</taxon>
        <taxon>Kitasatosporales</taxon>
        <taxon>Streptomycetaceae</taxon>
        <taxon>Streptomyces</taxon>
    </lineage>
</organism>
<gene>
    <name evidence="6" type="ORF">RNB18_35005</name>
</gene>
<feature type="region of interest" description="Disordered" evidence="3">
    <location>
        <begin position="433"/>
        <end position="456"/>
    </location>
</feature>
<evidence type="ECO:0000313" key="7">
    <source>
        <dbReference type="Proteomes" id="UP001183824"/>
    </source>
</evidence>
<dbReference type="Pfam" id="PF13385">
    <property type="entry name" value="Laminin_G_3"/>
    <property type="match status" value="1"/>
</dbReference>
<feature type="compositionally biased region" description="Basic and acidic residues" evidence="3">
    <location>
        <begin position="60"/>
        <end position="73"/>
    </location>
</feature>
<reference evidence="7" key="1">
    <citation type="submission" date="2023-07" db="EMBL/GenBank/DDBJ databases">
        <title>30 novel species of actinomycetes from the DSMZ collection.</title>
        <authorList>
            <person name="Nouioui I."/>
        </authorList>
    </citation>
    <scope>NUCLEOTIDE SEQUENCE [LARGE SCALE GENOMIC DNA]</scope>
    <source>
        <strain evidence="7">DSM 41640</strain>
    </source>
</reference>
<dbReference type="InterPro" id="IPR006558">
    <property type="entry name" value="LamG-like"/>
</dbReference>
<evidence type="ECO:0000256" key="4">
    <source>
        <dbReference type="SAM" id="SignalP"/>
    </source>
</evidence>
<feature type="region of interest" description="Disordered" evidence="3">
    <location>
        <begin position="256"/>
        <end position="300"/>
    </location>
</feature>
<feature type="region of interest" description="Disordered" evidence="3">
    <location>
        <begin position="603"/>
        <end position="627"/>
    </location>
</feature>
<dbReference type="Proteomes" id="UP001183824">
    <property type="component" value="Unassembled WGS sequence"/>
</dbReference>
<dbReference type="SMART" id="SM00560">
    <property type="entry name" value="LamGL"/>
    <property type="match status" value="1"/>
</dbReference>
<keyword evidence="2" id="KW-1015">Disulfide bond</keyword>
<sequence>MGNGGVWRPHAVRRRRARIIWLTALAALVTTPGLAPPLAAPPAAAVERSAFSENEQAQLDAKESGEPVEVVGERTERETVFANPDGETFTLDKSIVPVRVEKPGSGWVEPDATLVKRGDGSVGPKAAAVDLSFSPGGDGEDLVTIGQAGQSVTLGWPSPLPEPRLEGQRAVYENVLPDVNLILTATVEGFRQVLEVETLQAAKGPELASLEYSMAADGLNVREGAAGSMEAMDGNGQVVFRSPSARMWNSAGAQMAATEEEGISPQTESVTPIQASSAGEERPAGPIDEGDPLTGPGMGDEAAVMDVDVTASSVVVTPDTGLIASTTAAELPLYIDPSVDLGESERTVLSSDGDAFYNFSGGDNGMSVGRCGSAVIGGYLYSCTSGSAYTNRMYFEFAPGKLKGKHVLSAQFEITETWSFSCDPRWVDLERTNGISSSSKWPGPRGPKSDNSWDQMSDRYVSAGRGGNCDPSQPRAPIIFADNTKEEPDENLTPTVKAFADGKFSTLTLMLMAKDESDPIAWKRFDDDATIQVTYVGKPATPTAYGLDTGSAEICAKESAPPTMWADPTPNLTATAQTASGGEADQSLRVYFDVDVFNADGTWSDAKEPTTGSESPPTGYTRDGAAQNKDWDATLADKKQYRYRAATSTYYNKGASKLSSAWTEYCYFTVDSTAPKPPTIKFDSVYSPCLPGSCTVAGKPNVAGKVTFGPEGGDVNAAYRYKLSTDSTWRAWQSGTTRTESISPVDSGTITLTVQARDAASRPGGENAVRFLVGESDGPIGWWTFNEASGAAVDVSASAAVYRDDATISAGTRVTTGRRGVVTENGATGEDKALNLGGQGYAATAGKLLETQASYTVAAWVRLAATGTTQTVLGQNGVTSSPFFLGYCAGTNRWCLRLADADTSTAALDNQRVDSLEAPQTKVWTHLAAVVDPSAGGKSLTLYVNGIKQGSDALTTGGWSADGALQIGRVKSKGAFAEYFAGDIDEVKVWQEVKNEGQLAKEAALKDADDKAFMELVAHYAPDGADGTSLSDLSGYGNTLSLSSGASLDGEALVLDGTGAATLSRPVVADTGSFTAATKVAVSTKDLLGKPDGYRAQVLGQRTASGSSWSLWVEKTGMVSEPVVDDEGNPVYDDEGNPVTKAEPTARWHFGRLTTDGSGTSVVSKEDAVLNSEVDLVGAYDAQTRTITLYVGSDAQSPPKAYTASVGSGEFAAGKGWTNSAWNHYLSGRITDIRLWAGAVKDVDQVESVVF</sequence>
<dbReference type="PANTHER" id="PTHR46943">
    <property type="entry name" value="PENTRAXIN-RELATED PROTEIN PTX3"/>
    <property type="match status" value="1"/>
</dbReference>
<dbReference type="InterPro" id="IPR013320">
    <property type="entry name" value="ConA-like_dom_sf"/>
</dbReference>
<comment type="caution">
    <text evidence="6">The sequence shown here is derived from an EMBL/GenBank/DDBJ whole genome shotgun (WGS) entry which is preliminary data.</text>
</comment>
<evidence type="ECO:0000259" key="5">
    <source>
        <dbReference type="SMART" id="SM00560"/>
    </source>
</evidence>
<keyword evidence="1 4" id="KW-0732">Signal</keyword>
<feature type="region of interest" description="Disordered" evidence="3">
    <location>
        <begin position="1122"/>
        <end position="1142"/>
    </location>
</feature>
<dbReference type="SUPFAM" id="SSF49899">
    <property type="entry name" value="Concanavalin A-like lectins/glucanases"/>
    <property type="match status" value="2"/>
</dbReference>
<feature type="signal peptide" evidence="4">
    <location>
        <begin position="1"/>
        <end position="35"/>
    </location>
</feature>
<accession>A0ABU2VIB4</accession>
<keyword evidence="7" id="KW-1185">Reference proteome</keyword>
<name>A0ABU2VIB4_9ACTN</name>
<feature type="compositionally biased region" description="Polar residues" evidence="3">
    <location>
        <begin position="264"/>
        <end position="277"/>
    </location>
</feature>
<feature type="region of interest" description="Disordered" evidence="3">
    <location>
        <begin position="47"/>
        <end position="73"/>
    </location>
</feature>
<feature type="domain" description="LamG-like jellyroll fold" evidence="5">
    <location>
        <begin position="853"/>
        <end position="997"/>
    </location>
</feature>
<dbReference type="InterPro" id="IPR042837">
    <property type="entry name" value="PTX3"/>
</dbReference>
<evidence type="ECO:0000256" key="1">
    <source>
        <dbReference type="ARBA" id="ARBA00022729"/>
    </source>
</evidence>
<feature type="chain" id="PRO_5045882388" evidence="4">
    <location>
        <begin position="36"/>
        <end position="1251"/>
    </location>
</feature>
<proteinExistence type="predicted"/>
<dbReference type="PANTHER" id="PTHR46943:SF1">
    <property type="entry name" value="PENTRAXIN-RELATED PROTEIN PTX3"/>
    <property type="match status" value="1"/>
</dbReference>
<evidence type="ECO:0000256" key="3">
    <source>
        <dbReference type="SAM" id="MobiDB-lite"/>
    </source>
</evidence>
<evidence type="ECO:0000256" key="2">
    <source>
        <dbReference type="ARBA" id="ARBA00023157"/>
    </source>
</evidence>